<dbReference type="Gene3D" id="1.20.1600.10">
    <property type="entry name" value="Outer membrane efflux proteins (OEP)"/>
    <property type="match status" value="1"/>
</dbReference>
<name>A0ABS8Y3J1_9BURK</name>
<proteinExistence type="predicted"/>
<dbReference type="PANTHER" id="PTHR30203">
    <property type="entry name" value="OUTER MEMBRANE CATION EFFLUX PROTEIN"/>
    <property type="match status" value="1"/>
</dbReference>
<gene>
    <name evidence="2" type="ORF">LXT13_25550</name>
</gene>
<dbReference type="Proteomes" id="UP001200741">
    <property type="component" value="Unassembled WGS sequence"/>
</dbReference>
<keyword evidence="1" id="KW-0732">Signal</keyword>
<evidence type="ECO:0000313" key="2">
    <source>
        <dbReference type="EMBL" id="MCE4557761.1"/>
    </source>
</evidence>
<keyword evidence="3" id="KW-1185">Reference proteome</keyword>
<feature type="chain" id="PRO_5046899352" evidence="1">
    <location>
        <begin position="26"/>
        <end position="463"/>
    </location>
</feature>
<dbReference type="PANTHER" id="PTHR30203:SF24">
    <property type="entry name" value="BLR4935 PROTEIN"/>
    <property type="match status" value="1"/>
</dbReference>
<dbReference type="EMBL" id="JAJTWU010000012">
    <property type="protein sequence ID" value="MCE4557761.1"/>
    <property type="molecule type" value="Genomic_DNA"/>
</dbReference>
<reference evidence="2 3" key="1">
    <citation type="submission" date="2021-12" db="EMBL/GenBank/DDBJ databases">
        <title>Genome seq of P8.</title>
        <authorList>
            <person name="Seo T."/>
        </authorList>
    </citation>
    <scope>NUCLEOTIDE SEQUENCE [LARGE SCALE GENOMIC DNA]</scope>
    <source>
        <strain evidence="2 3">P8</strain>
    </source>
</reference>
<comment type="caution">
    <text evidence="2">The sequence shown here is derived from an EMBL/GenBank/DDBJ whole genome shotgun (WGS) entry which is preliminary data.</text>
</comment>
<dbReference type="RefSeq" id="WP_233375141.1">
    <property type="nucleotide sequence ID" value="NZ_JAJTWU010000012.1"/>
</dbReference>
<protein>
    <submittedName>
        <fullName evidence="2">TolC family protein</fullName>
    </submittedName>
</protein>
<sequence>MFPAPSSPKAAALLLALALSGCASVDPADPLADVNRLTQPHTGLPLTDHPLSPDVLADRLREPLSADAASTLALQNNRALQARLARLGITAADVADAGRLPNPGFRFSRLTRGDTVELERGWHVDLARLLALPLVRGAEQRRLQAAQQATAADVLTLAADTRRAWVRAVAAEEALAYRRQVLDAAEAGAELARRMQAAGNFNALARAREQAFETDARLALARAEATRLSTREQLVRLMGLEDGAALRLPAHLPELPEAPRDPRDVEAQALAQRLDVQAARLALEQAGRQLDAARLTRWVSMLELGTVRNSSNQEPTQRGWEVALELPLFGPGPLPKAEALAREATHTAADVALQARFEVRQALGLYRSAYDIARRHRDDAVPLARQVADEQLRRYNAMLIGVFELLADARAQVAAVSAAQEALRDFWLAQADLAQALVGPGRSAAALTSPTPVSAMASAGAAH</sequence>
<dbReference type="SUPFAM" id="SSF56954">
    <property type="entry name" value="Outer membrane efflux proteins (OEP)"/>
    <property type="match status" value="1"/>
</dbReference>
<organism evidence="2 3">
    <name type="scientific">Pelomonas cellulosilytica</name>
    <dbReference type="NCBI Taxonomy" id="2906762"/>
    <lineage>
        <taxon>Bacteria</taxon>
        <taxon>Pseudomonadati</taxon>
        <taxon>Pseudomonadota</taxon>
        <taxon>Betaproteobacteria</taxon>
        <taxon>Burkholderiales</taxon>
        <taxon>Sphaerotilaceae</taxon>
        <taxon>Roseateles</taxon>
    </lineage>
</organism>
<feature type="signal peptide" evidence="1">
    <location>
        <begin position="1"/>
        <end position="25"/>
    </location>
</feature>
<accession>A0ABS8Y3J1</accession>
<evidence type="ECO:0000313" key="3">
    <source>
        <dbReference type="Proteomes" id="UP001200741"/>
    </source>
</evidence>
<dbReference type="InterPro" id="IPR010131">
    <property type="entry name" value="MdtP/NodT-like"/>
</dbReference>
<evidence type="ECO:0000256" key="1">
    <source>
        <dbReference type="SAM" id="SignalP"/>
    </source>
</evidence>